<sequence>MSLISLARRGRAVALVVGALMLVPLVAEARPGGGRSSGSRGSFTNSAPPSTNTTPGGAQTFQRSAPSPSPSMAGPSAGAAAAQAARPSFARNMMMGIGAGLLGAGLFGMLSGSGFFGGLASLAGVLGFLLQLALIAGIVMLAIRFFRRRSEPQLAGAGAPYARQGHDAPQPAAAANAARRAGIPALIAEIGTAHLLLDAPAGRLITGGTARALSIEEVEALQATQALVVDACRHLVRGGERSISLATRPVLFALARALGEAWPEDVPRGALIARAFGSRLTDESHRARLRVEIGRLRAELQPVARVNATREGFLLVPRPAREVLVLARPEEEGHAAVLALLADGEPWSSSALALALGTSQRGVQRALEALAAAGKIQAYGQGRARRWTTPPMPGLATGLLLTGPWATG</sequence>
<evidence type="ECO:0000256" key="2">
    <source>
        <dbReference type="SAM" id="Phobius"/>
    </source>
</evidence>
<dbReference type="PANTHER" id="PTHR41542:SF1">
    <property type="entry name" value="BLL5807 PROTEIN"/>
    <property type="match status" value="1"/>
</dbReference>
<dbReference type="SUPFAM" id="SSF46785">
    <property type="entry name" value="Winged helix' DNA-binding domain"/>
    <property type="match status" value="1"/>
</dbReference>
<keyword evidence="2" id="KW-0812">Transmembrane</keyword>
<feature type="compositionally biased region" description="Low complexity" evidence="1">
    <location>
        <begin position="37"/>
        <end position="78"/>
    </location>
</feature>
<accession>A0A0Q3KX23</accession>
<proteinExistence type="predicted"/>
<dbReference type="RefSeq" id="WP_055729810.1">
    <property type="nucleotide sequence ID" value="NZ_LMAR01000056.1"/>
</dbReference>
<reference evidence="3 4" key="1">
    <citation type="submission" date="2015-10" db="EMBL/GenBank/DDBJ databases">
        <title>Draft genome of Bosea thiooxidans.</title>
        <authorList>
            <person name="Wang X."/>
        </authorList>
    </citation>
    <scope>NUCLEOTIDE SEQUENCE [LARGE SCALE GENOMIC DNA]</scope>
    <source>
        <strain evidence="3 4">CGMCC 9174</strain>
    </source>
</reference>
<gene>
    <name evidence="3" type="ORF">ARD30_06175</name>
</gene>
<name>A0A0Q3KX23_9HYPH</name>
<keyword evidence="2" id="KW-0472">Membrane</keyword>
<evidence type="ECO:0008006" key="5">
    <source>
        <dbReference type="Google" id="ProtNLM"/>
    </source>
</evidence>
<keyword evidence="2" id="KW-1133">Transmembrane helix</keyword>
<dbReference type="InterPro" id="IPR036388">
    <property type="entry name" value="WH-like_DNA-bd_sf"/>
</dbReference>
<dbReference type="PANTHER" id="PTHR41542">
    <property type="entry name" value="BLL5807 PROTEIN"/>
    <property type="match status" value="1"/>
</dbReference>
<feature type="region of interest" description="Disordered" evidence="1">
    <location>
        <begin position="30"/>
        <end position="78"/>
    </location>
</feature>
<organism evidence="3 4">
    <name type="scientific">Bosea thiooxidans</name>
    <dbReference type="NCBI Taxonomy" id="53254"/>
    <lineage>
        <taxon>Bacteria</taxon>
        <taxon>Pseudomonadati</taxon>
        <taxon>Pseudomonadota</taxon>
        <taxon>Alphaproteobacteria</taxon>
        <taxon>Hyphomicrobiales</taxon>
        <taxon>Boseaceae</taxon>
        <taxon>Bosea</taxon>
    </lineage>
</organism>
<evidence type="ECO:0000313" key="3">
    <source>
        <dbReference type="EMBL" id="KQK28908.1"/>
    </source>
</evidence>
<feature type="transmembrane region" description="Helical" evidence="2">
    <location>
        <begin position="115"/>
        <end position="143"/>
    </location>
</feature>
<protein>
    <recommendedName>
        <fullName evidence="5">Helix-turn-helix domain-containing protein</fullName>
    </recommendedName>
</protein>
<comment type="caution">
    <text evidence="3">The sequence shown here is derived from an EMBL/GenBank/DDBJ whole genome shotgun (WGS) entry which is preliminary data.</text>
</comment>
<dbReference type="EMBL" id="LMAR01000056">
    <property type="protein sequence ID" value="KQK28908.1"/>
    <property type="molecule type" value="Genomic_DNA"/>
</dbReference>
<dbReference type="AlphaFoldDB" id="A0A0Q3KX23"/>
<dbReference type="InterPro" id="IPR036390">
    <property type="entry name" value="WH_DNA-bd_sf"/>
</dbReference>
<evidence type="ECO:0000256" key="1">
    <source>
        <dbReference type="SAM" id="MobiDB-lite"/>
    </source>
</evidence>
<dbReference type="Proteomes" id="UP000051562">
    <property type="component" value="Unassembled WGS sequence"/>
</dbReference>
<dbReference type="Gene3D" id="1.10.10.10">
    <property type="entry name" value="Winged helix-like DNA-binding domain superfamily/Winged helix DNA-binding domain"/>
    <property type="match status" value="1"/>
</dbReference>
<evidence type="ECO:0000313" key="4">
    <source>
        <dbReference type="Proteomes" id="UP000051562"/>
    </source>
</evidence>
<keyword evidence="4" id="KW-1185">Reference proteome</keyword>